<reference evidence="17 18" key="1">
    <citation type="submission" date="2019-01" db="EMBL/GenBank/DDBJ databases">
        <title>Intercellular communication is required for trap formation in the nematode-trapping fungus Duddingtonia flagrans.</title>
        <authorList>
            <person name="Youssar L."/>
            <person name="Wernet V."/>
            <person name="Hensel N."/>
            <person name="Hildebrandt H.-G."/>
            <person name="Fischer R."/>
        </authorList>
    </citation>
    <scope>NUCLEOTIDE SEQUENCE [LARGE SCALE GENOMIC DNA]</scope>
    <source>
        <strain evidence="17 18">CBS H-5679</strain>
    </source>
</reference>
<accession>A0A436ZQ00</accession>
<dbReference type="Pfam" id="PF02148">
    <property type="entry name" value="zf-UBP"/>
    <property type="match status" value="1"/>
</dbReference>
<dbReference type="InterPro" id="IPR001607">
    <property type="entry name" value="Znf_UBP"/>
</dbReference>
<keyword evidence="7" id="KW-0833">Ubl conjugation pathway</keyword>
<dbReference type="InterPro" id="IPR028889">
    <property type="entry name" value="USP"/>
</dbReference>
<name>A0A436ZQ00_ARTFL</name>
<gene>
    <name evidence="17" type="ORF">DFL_008749</name>
</gene>
<feature type="domain" description="UBP-type" evidence="16">
    <location>
        <begin position="54"/>
        <end position="167"/>
    </location>
</feature>
<evidence type="ECO:0000256" key="10">
    <source>
        <dbReference type="ARBA" id="ARBA00022833"/>
    </source>
</evidence>
<dbReference type="STRING" id="97331.A0A436ZQ00"/>
<dbReference type="Pfam" id="PF00443">
    <property type="entry name" value="UCH"/>
    <property type="match status" value="1"/>
</dbReference>
<dbReference type="RefSeq" id="XP_067486406.1">
    <property type="nucleotide sequence ID" value="XM_067638526.1"/>
</dbReference>
<dbReference type="InterPro" id="IPR038765">
    <property type="entry name" value="Papain-like_cys_pep_sf"/>
</dbReference>
<evidence type="ECO:0000256" key="9">
    <source>
        <dbReference type="ARBA" id="ARBA00022807"/>
    </source>
</evidence>
<organism evidence="17 18">
    <name type="scientific">Arthrobotrys flagrans</name>
    <name type="common">Nematode-trapping fungus</name>
    <name type="synonym">Trichothecium flagrans</name>
    <dbReference type="NCBI Taxonomy" id="97331"/>
    <lineage>
        <taxon>Eukaryota</taxon>
        <taxon>Fungi</taxon>
        <taxon>Dikarya</taxon>
        <taxon>Ascomycota</taxon>
        <taxon>Pezizomycotina</taxon>
        <taxon>Orbiliomycetes</taxon>
        <taxon>Orbiliales</taxon>
        <taxon>Orbiliaceae</taxon>
        <taxon>Arthrobotrys</taxon>
    </lineage>
</organism>
<dbReference type="Gene3D" id="3.30.40.10">
    <property type="entry name" value="Zinc/RING finger domain, C3HC4 (zinc finger)"/>
    <property type="match status" value="1"/>
</dbReference>
<evidence type="ECO:0000256" key="11">
    <source>
        <dbReference type="ARBA" id="ARBA00023242"/>
    </source>
</evidence>
<evidence type="ECO:0000256" key="3">
    <source>
        <dbReference type="ARBA" id="ARBA00012759"/>
    </source>
</evidence>
<dbReference type="GO" id="GO:0008270">
    <property type="term" value="F:zinc ion binding"/>
    <property type="evidence" value="ECO:0007669"/>
    <property type="project" value="UniProtKB-KW"/>
</dbReference>
<keyword evidence="6 13" id="KW-0863">Zinc-finger</keyword>
<comment type="similarity">
    <text evidence="12">Belongs to the peptidase C19 family. UBP8 subfamily.</text>
</comment>
<comment type="catalytic activity">
    <reaction evidence="1">
        <text>Thiol-dependent hydrolysis of ester, thioester, amide, peptide and isopeptide bonds formed by the C-terminal Gly of ubiquitin (a 76-residue protein attached to proteins as an intracellular targeting signal).</text>
        <dbReference type="EC" id="3.4.19.12"/>
    </reaction>
</comment>
<evidence type="ECO:0000256" key="6">
    <source>
        <dbReference type="ARBA" id="ARBA00022771"/>
    </source>
</evidence>
<dbReference type="GO" id="GO:0004843">
    <property type="term" value="F:cysteine-type deubiquitinase activity"/>
    <property type="evidence" value="ECO:0007669"/>
    <property type="project" value="UniProtKB-EC"/>
</dbReference>
<evidence type="ECO:0000313" key="18">
    <source>
        <dbReference type="Proteomes" id="UP000283090"/>
    </source>
</evidence>
<evidence type="ECO:0000256" key="2">
    <source>
        <dbReference type="ARBA" id="ARBA00004123"/>
    </source>
</evidence>
<dbReference type="PROSITE" id="PS50271">
    <property type="entry name" value="ZF_UBP"/>
    <property type="match status" value="1"/>
</dbReference>
<dbReference type="InterPro" id="IPR050185">
    <property type="entry name" value="Ub_carboxyl-term_hydrolase"/>
</dbReference>
<dbReference type="VEuPathDB" id="FungiDB:DFL_008749"/>
<dbReference type="InterPro" id="IPR013083">
    <property type="entry name" value="Znf_RING/FYVE/PHD"/>
</dbReference>
<evidence type="ECO:0000256" key="7">
    <source>
        <dbReference type="ARBA" id="ARBA00022786"/>
    </source>
</evidence>
<dbReference type="EC" id="3.4.19.12" evidence="3"/>
<dbReference type="OrthoDB" id="289038at2759"/>
<evidence type="ECO:0000256" key="8">
    <source>
        <dbReference type="ARBA" id="ARBA00022801"/>
    </source>
</evidence>
<dbReference type="GO" id="GO:0006508">
    <property type="term" value="P:proteolysis"/>
    <property type="evidence" value="ECO:0007669"/>
    <property type="project" value="UniProtKB-KW"/>
</dbReference>
<keyword evidence="10" id="KW-0862">Zinc</keyword>
<dbReference type="SUPFAM" id="SSF57850">
    <property type="entry name" value="RING/U-box"/>
    <property type="match status" value="1"/>
</dbReference>
<dbReference type="GeneID" id="93591060"/>
<evidence type="ECO:0000256" key="5">
    <source>
        <dbReference type="ARBA" id="ARBA00022723"/>
    </source>
</evidence>
<dbReference type="PROSITE" id="PS50235">
    <property type="entry name" value="USP_3"/>
    <property type="match status" value="1"/>
</dbReference>
<dbReference type="PANTHER" id="PTHR21646">
    <property type="entry name" value="UBIQUITIN CARBOXYL-TERMINAL HYDROLASE"/>
    <property type="match status" value="1"/>
</dbReference>
<protein>
    <recommendedName>
        <fullName evidence="3">ubiquitinyl hydrolase 1</fullName>
        <ecNumber evidence="3">3.4.19.12</ecNumber>
    </recommendedName>
</protein>
<keyword evidence="11" id="KW-0539">Nucleus</keyword>
<dbReference type="GO" id="GO:0005634">
    <property type="term" value="C:nucleus"/>
    <property type="evidence" value="ECO:0007669"/>
    <property type="project" value="UniProtKB-SubCell"/>
</dbReference>
<evidence type="ECO:0000259" key="15">
    <source>
        <dbReference type="PROSITE" id="PS50235"/>
    </source>
</evidence>
<feature type="domain" description="USP" evidence="15">
    <location>
        <begin position="198"/>
        <end position="525"/>
    </location>
</feature>
<evidence type="ECO:0000313" key="17">
    <source>
        <dbReference type="EMBL" id="RVD80862.1"/>
    </source>
</evidence>
<feature type="compositionally biased region" description="Low complexity" evidence="14">
    <location>
        <begin position="9"/>
        <end position="30"/>
    </location>
</feature>
<dbReference type="PANTHER" id="PTHR21646:SF33">
    <property type="entry name" value="UBIQUITIN CARBOXYL-TERMINAL HYDROLASE 22"/>
    <property type="match status" value="1"/>
</dbReference>
<dbReference type="GO" id="GO:0016579">
    <property type="term" value="P:protein deubiquitination"/>
    <property type="evidence" value="ECO:0007669"/>
    <property type="project" value="InterPro"/>
</dbReference>
<evidence type="ECO:0000256" key="14">
    <source>
        <dbReference type="SAM" id="MobiDB-lite"/>
    </source>
</evidence>
<evidence type="ECO:0000256" key="4">
    <source>
        <dbReference type="ARBA" id="ARBA00022670"/>
    </source>
</evidence>
<evidence type="ECO:0000256" key="1">
    <source>
        <dbReference type="ARBA" id="ARBA00000707"/>
    </source>
</evidence>
<dbReference type="AlphaFoldDB" id="A0A436ZQ00"/>
<keyword evidence="4" id="KW-0645">Protease</keyword>
<evidence type="ECO:0000259" key="16">
    <source>
        <dbReference type="PROSITE" id="PS50271"/>
    </source>
</evidence>
<dbReference type="EMBL" id="SAEB01000012">
    <property type="protein sequence ID" value="RVD80862.1"/>
    <property type="molecule type" value="Genomic_DNA"/>
</dbReference>
<dbReference type="Gene3D" id="3.90.70.10">
    <property type="entry name" value="Cysteine proteinases"/>
    <property type="match status" value="1"/>
</dbReference>
<sequence>MSGDKKPASSKPASSSSSEPLQNPPKSSSVKPEKPKTQTFGPPLNLTVPKNKAVGCEHLFAFYKKPGWGVEDTKDRYNKKLDQLIDYRKECKACSTCHDVPASLYLCIECSELNCWDCADQHAKGEEHEFSLNYRNGYLWCHSCRDFIYDSDLERVRCAHEKVIAATSFRKRKRPTADEARYIENNSNPQPCKSTGLRGMVNFGNTCWISVSLLSLLENPLLRNFFMTRPHEYQTCQIEYCLVCELGKIFDAFYSEDNLSPFAAMEFIIATSKRLPSFKATEQQDPSDFLGSLLNKLCEDFNQKDPATGECKCILHQVFHWRVTDHRFCKSCKAKNTLEGPLSGPLLLFNKLGDNWRDTPAGKRRKTETKAENPSPSLKVFLDEYYKKQANVPYTCKNCKTSGEGNTTHFHSFKGYPMVVTCYFPWMKMAENSNPEHVEFPLALDLKEFATPVRSGKVKLEDAPSIWYDLFFTTVHHGSDKGGHYVCYARDREGSWFHFNDTNVTVAKPEHVLGSTSIMLSYILRKLPEAEA</sequence>
<proteinExistence type="inferred from homology"/>
<keyword evidence="5" id="KW-0479">Metal-binding</keyword>
<dbReference type="InterPro" id="IPR001394">
    <property type="entry name" value="Peptidase_C19_UCH"/>
</dbReference>
<keyword evidence="18" id="KW-1185">Reference proteome</keyword>
<keyword evidence="8" id="KW-0378">Hydrolase</keyword>
<evidence type="ECO:0000256" key="12">
    <source>
        <dbReference type="ARBA" id="ARBA00038490"/>
    </source>
</evidence>
<comment type="caution">
    <text evidence="17">The sequence shown here is derived from an EMBL/GenBank/DDBJ whole genome shotgun (WGS) entry which is preliminary data.</text>
</comment>
<comment type="subcellular location">
    <subcellularLocation>
        <location evidence="2">Nucleus</location>
    </subcellularLocation>
</comment>
<dbReference type="SUPFAM" id="SSF54001">
    <property type="entry name" value="Cysteine proteinases"/>
    <property type="match status" value="1"/>
</dbReference>
<keyword evidence="9" id="KW-0788">Thiol protease</keyword>
<evidence type="ECO:0000256" key="13">
    <source>
        <dbReference type="PROSITE-ProRule" id="PRU00502"/>
    </source>
</evidence>
<feature type="region of interest" description="Disordered" evidence="14">
    <location>
        <begin position="1"/>
        <end position="44"/>
    </location>
</feature>
<dbReference type="Proteomes" id="UP000283090">
    <property type="component" value="Unassembled WGS sequence"/>
</dbReference>